<accession>A0A251PIW6</accession>
<reference evidence="2 3" key="1">
    <citation type="journal article" date="2013" name="Nat. Genet.">
        <title>The high-quality draft genome of peach (Prunus persica) identifies unique patterns of genetic diversity, domestication and genome evolution.</title>
        <authorList>
            <consortium name="International Peach Genome Initiative"/>
            <person name="Verde I."/>
            <person name="Abbott A.G."/>
            <person name="Scalabrin S."/>
            <person name="Jung S."/>
            <person name="Shu S."/>
            <person name="Marroni F."/>
            <person name="Zhebentyayeva T."/>
            <person name="Dettori M.T."/>
            <person name="Grimwood J."/>
            <person name="Cattonaro F."/>
            <person name="Zuccolo A."/>
            <person name="Rossini L."/>
            <person name="Jenkins J."/>
            <person name="Vendramin E."/>
            <person name="Meisel L.A."/>
            <person name="Decroocq V."/>
            <person name="Sosinski B."/>
            <person name="Prochnik S."/>
            <person name="Mitros T."/>
            <person name="Policriti A."/>
            <person name="Cipriani G."/>
            <person name="Dondini L."/>
            <person name="Ficklin S."/>
            <person name="Goodstein D.M."/>
            <person name="Xuan P."/>
            <person name="Del Fabbro C."/>
            <person name="Aramini V."/>
            <person name="Copetti D."/>
            <person name="Gonzalez S."/>
            <person name="Horner D.S."/>
            <person name="Falchi R."/>
            <person name="Lucas S."/>
            <person name="Mica E."/>
            <person name="Maldonado J."/>
            <person name="Lazzari B."/>
            <person name="Bielenberg D."/>
            <person name="Pirona R."/>
            <person name="Miculan M."/>
            <person name="Barakat A."/>
            <person name="Testolin R."/>
            <person name="Stella A."/>
            <person name="Tartarini S."/>
            <person name="Tonutti P."/>
            <person name="Arus P."/>
            <person name="Orellana A."/>
            <person name="Wells C."/>
            <person name="Main D."/>
            <person name="Vizzotto G."/>
            <person name="Silva H."/>
            <person name="Salamini F."/>
            <person name="Schmutz J."/>
            <person name="Morgante M."/>
            <person name="Rokhsar D.S."/>
        </authorList>
    </citation>
    <scope>NUCLEOTIDE SEQUENCE [LARGE SCALE GENOMIC DNA]</scope>
    <source>
        <strain evidence="3">cv. Nemared</strain>
    </source>
</reference>
<keyword evidence="1" id="KW-0732">Signal</keyword>
<dbReference type="Proteomes" id="UP000006882">
    <property type="component" value="Chromosome G4"/>
</dbReference>
<sequence>MWIYNYSLLLIKSLVWEVRVSWIEIGVEILQPVLGGPKMCFYPNMLRCWRYVKVCCGVWSLDFSAFGHIIEDAKALLIPRLSGVIISHVPR</sequence>
<feature type="signal peptide" evidence="1">
    <location>
        <begin position="1"/>
        <end position="17"/>
    </location>
</feature>
<organism evidence="2 3">
    <name type="scientific">Prunus persica</name>
    <name type="common">Peach</name>
    <name type="synonym">Amygdalus persica</name>
    <dbReference type="NCBI Taxonomy" id="3760"/>
    <lineage>
        <taxon>Eukaryota</taxon>
        <taxon>Viridiplantae</taxon>
        <taxon>Streptophyta</taxon>
        <taxon>Embryophyta</taxon>
        <taxon>Tracheophyta</taxon>
        <taxon>Spermatophyta</taxon>
        <taxon>Magnoliopsida</taxon>
        <taxon>eudicotyledons</taxon>
        <taxon>Gunneridae</taxon>
        <taxon>Pentapetalae</taxon>
        <taxon>rosids</taxon>
        <taxon>fabids</taxon>
        <taxon>Rosales</taxon>
        <taxon>Rosaceae</taxon>
        <taxon>Amygdaloideae</taxon>
        <taxon>Amygdaleae</taxon>
        <taxon>Prunus</taxon>
    </lineage>
</organism>
<keyword evidence="3" id="KW-1185">Reference proteome</keyword>
<feature type="chain" id="PRO_5013055340" evidence="1">
    <location>
        <begin position="18"/>
        <end position="91"/>
    </location>
</feature>
<evidence type="ECO:0000256" key="1">
    <source>
        <dbReference type="SAM" id="SignalP"/>
    </source>
</evidence>
<gene>
    <name evidence="2" type="ORF">PRUPE_4G108600</name>
</gene>
<evidence type="ECO:0000313" key="2">
    <source>
        <dbReference type="EMBL" id="ONI11488.1"/>
    </source>
</evidence>
<name>A0A251PIW6_PRUPE</name>
<evidence type="ECO:0000313" key="3">
    <source>
        <dbReference type="Proteomes" id="UP000006882"/>
    </source>
</evidence>
<dbReference type="AlphaFoldDB" id="A0A251PIW6"/>
<dbReference type="EMBL" id="CM007654">
    <property type="protein sequence ID" value="ONI11488.1"/>
    <property type="molecule type" value="Genomic_DNA"/>
</dbReference>
<dbReference type="Gramene" id="ONI11488">
    <property type="protein sequence ID" value="ONI11488"/>
    <property type="gene ID" value="PRUPE_4G108600"/>
</dbReference>
<proteinExistence type="predicted"/>
<protein>
    <submittedName>
        <fullName evidence="2">Uncharacterized protein</fullName>
    </submittedName>
</protein>